<dbReference type="KEGG" id="kbs:EPA93_02900"/>
<sequence length="534" mass="58060">MADVSVPVLIVGAGPTGLSTALFLAQQQITYMLIEQHPGTAIHPRPVGLGARTMEIFRALGLEESVRKAAEPLSRSRGEIFVETLASANMAQVKRLNLDGKDLETFDQMKEVEKAISPAAGCLCNQAALEPVLFEAARERGGDLRLQTELLSFEQDETGVTALVVDRKTGVQQRISADYLVAADGAHSLALHTLAIPTKSFTLSKLHTLAIDFRADLSELVRGHEFILCTIETPEAQGLLMAVNNSDRWLFQMPGYLENGELKVPSPKRCQELVRKAIGIPDLAVEIMGILPWKPQERLAECYQVGRVFLAGDAAHIILPTGGVGANLGIQDGQNLAWKLAAVLKGYADSTLLSTYETERRHVAGFAAEQEEITDREKTTDNELQARFGFYASSAVLSDGEGITQDYTELKGQSGSRVPHLWVEYQGRCISTLDITSRHFVLLTGSEGRGWQQAAQGCAAHFGIELPAYRVGSEGELLASKESWQQATGLPDHGMLLVRPDGFVAARVSAPDEDKGRQLMGILSALHLCSRVHT</sequence>
<dbReference type="PANTHER" id="PTHR43004">
    <property type="entry name" value="TRK SYSTEM POTASSIUM UPTAKE PROTEIN"/>
    <property type="match status" value="1"/>
</dbReference>
<feature type="domain" description="FAD-binding" evidence="4">
    <location>
        <begin position="6"/>
        <end position="365"/>
    </location>
</feature>
<dbReference type="AlphaFoldDB" id="A0A4P6JK42"/>
<dbReference type="OrthoDB" id="9766816at2"/>
<dbReference type="Proteomes" id="UP000290365">
    <property type="component" value="Chromosome"/>
</dbReference>
<keyword evidence="3" id="KW-0274">FAD</keyword>
<comment type="cofactor">
    <cofactor evidence="1">
        <name>FAD</name>
        <dbReference type="ChEBI" id="CHEBI:57692"/>
    </cofactor>
</comment>
<evidence type="ECO:0000256" key="2">
    <source>
        <dbReference type="ARBA" id="ARBA00022630"/>
    </source>
</evidence>
<keyword evidence="6" id="KW-1185">Reference proteome</keyword>
<dbReference type="Pfam" id="PF21274">
    <property type="entry name" value="Rng_hyd_C"/>
    <property type="match status" value="1"/>
</dbReference>
<gene>
    <name evidence="5" type="ORF">EPA93_02900</name>
</gene>
<dbReference type="Gene3D" id="3.50.50.60">
    <property type="entry name" value="FAD/NAD(P)-binding domain"/>
    <property type="match status" value="1"/>
</dbReference>
<dbReference type="GO" id="GO:0071949">
    <property type="term" value="F:FAD binding"/>
    <property type="evidence" value="ECO:0007669"/>
    <property type="project" value="InterPro"/>
</dbReference>
<dbReference type="PANTHER" id="PTHR43004:SF19">
    <property type="entry name" value="BINDING MONOOXYGENASE, PUTATIVE (JCVI)-RELATED"/>
    <property type="match status" value="1"/>
</dbReference>
<evidence type="ECO:0000256" key="3">
    <source>
        <dbReference type="ARBA" id="ARBA00022827"/>
    </source>
</evidence>
<dbReference type="RefSeq" id="WP_129885595.1">
    <property type="nucleotide sequence ID" value="NZ_CP035758.1"/>
</dbReference>
<protein>
    <submittedName>
        <fullName evidence="5">FAD-dependent oxidoreductase</fullName>
    </submittedName>
</protein>
<accession>A0A4P6JK42</accession>
<dbReference type="PRINTS" id="PR00420">
    <property type="entry name" value="RNGMNOXGNASE"/>
</dbReference>
<evidence type="ECO:0000259" key="4">
    <source>
        <dbReference type="Pfam" id="PF01494"/>
    </source>
</evidence>
<reference evidence="5 6" key="1">
    <citation type="submission" date="2019-01" db="EMBL/GenBank/DDBJ databases">
        <title>Ktedonosporobacter rubrisoli SCAWS-G2.</title>
        <authorList>
            <person name="Huang Y."/>
            <person name="Yan B."/>
        </authorList>
    </citation>
    <scope>NUCLEOTIDE SEQUENCE [LARGE SCALE GENOMIC DNA]</scope>
    <source>
        <strain evidence="5 6">SCAWS-G2</strain>
    </source>
</reference>
<dbReference type="Gene3D" id="3.40.30.120">
    <property type="match status" value="1"/>
</dbReference>
<proteinExistence type="predicted"/>
<evidence type="ECO:0000313" key="6">
    <source>
        <dbReference type="Proteomes" id="UP000290365"/>
    </source>
</evidence>
<dbReference type="InterPro" id="IPR050641">
    <property type="entry name" value="RIFMO-like"/>
</dbReference>
<evidence type="ECO:0000256" key="1">
    <source>
        <dbReference type="ARBA" id="ARBA00001974"/>
    </source>
</evidence>
<dbReference type="Pfam" id="PF01494">
    <property type="entry name" value="FAD_binding_3"/>
    <property type="match status" value="1"/>
</dbReference>
<dbReference type="GO" id="GO:0016709">
    <property type="term" value="F:oxidoreductase activity, acting on paired donors, with incorporation or reduction of molecular oxygen, NAD(P)H as one donor, and incorporation of one atom of oxygen"/>
    <property type="evidence" value="ECO:0007669"/>
    <property type="project" value="UniProtKB-ARBA"/>
</dbReference>
<dbReference type="InterPro" id="IPR002938">
    <property type="entry name" value="FAD-bd"/>
</dbReference>
<dbReference type="SUPFAM" id="SSF51905">
    <property type="entry name" value="FAD/NAD(P)-binding domain"/>
    <property type="match status" value="1"/>
</dbReference>
<dbReference type="InterPro" id="IPR036188">
    <property type="entry name" value="FAD/NAD-bd_sf"/>
</dbReference>
<evidence type="ECO:0000313" key="5">
    <source>
        <dbReference type="EMBL" id="QBD74996.1"/>
    </source>
</evidence>
<organism evidence="5 6">
    <name type="scientific">Ktedonosporobacter rubrisoli</name>
    <dbReference type="NCBI Taxonomy" id="2509675"/>
    <lineage>
        <taxon>Bacteria</taxon>
        <taxon>Bacillati</taxon>
        <taxon>Chloroflexota</taxon>
        <taxon>Ktedonobacteria</taxon>
        <taxon>Ktedonobacterales</taxon>
        <taxon>Ktedonosporobacteraceae</taxon>
        <taxon>Ktedonosporobacter</taxon>
    </lineage>
</organism>
<keyword evidence="2" id="KW-0285">Flavoprotein</keyword>
<dbReference type="EMBL" id="CP035758">
    <property type="protein sequence ID" value="QBD74996.1"/>
    <property type="molecule type" value="Genomic_DNA"/>
</dbReference>
<dbReference type="Gene3D" id="3.30.9.10">
    <property type="entry name" value="D-Amino Acid Oxidase, subunit A, domain 2"/>
    <property type="match status" value="1"/>
</dbReference>
<name>A0A4P6JK42_KTERU</name>